<feature type="region of interest" description="Disordered" evidence="4">
    <location>
        <begin position="690"/>
        <end position="736"/>
    </location>
</feature>
<feature type="compositionally biased region" description="Low complexity" evidence="4">
    <location>
        <begin position="346"/>
        <end position="355"/>
    </location>
</feature>
<feature type="region of interest" description="Disordered" evidence="4">
    <location>
        <begin position="416"/>
        <end position="479"/>
    </location>
</feature>
<dbReference type="OrthoDB" id="10398049at2759"/>
<feature type="region of interest" description="Disordered" evidence="4">
    <location>
        <begin position="817"/>
        <end position="968"/>
    </location>
</feature>
<dbReference type="SUPFAM" id="SSF56104">
    <property type="entry name" value="SAICAR synthase-like"/>
    <property type="match status" value="1"/>
</dbReference>
<comment type="caution">
    <text evidence="5">The sequence shown here is derived from an EMBL/GenBank/DDBJ whole genome shotgun (WGS) entry which is preliminary data.</text>
</comment>
<feature type="region of interest" description="Disordered" evidence="4">
    <location>
        <begin position="1030"/>
        <end position="1136"/>
    </location>
</feature>
<feature type="compositionally biased region" description="Low complexity" evidence="4">
    <location>
        <begin position="7"/>
        <end position="21"/>
    </location>
</feature>
<feature type="compositionally biased region" description="Basic and acidic residues" evidence="4">
    <location>
        <begin position="725"/>
        <end position="735"/>
    </location>
</feature>
<feature type="compositionally biased region" description="Basic and acidic residues" evidence="4">
    <location>
        <begin position="1042"/>
        <end position="1056"/>
    </location>
</feature>
<reference evidence="5 6" key="1">
    <citation type="submission" date="2014-03" db="EMBL/GenBank/DDBJ databases">
        <authorList>
            <person name="Sibley D."/>
            <person name="Venepally P."/>
            <person name="Karamycheva S."/>
            <person name="Hadjithomas M."/>
            <person name="Khan A."/>
            <person name="Brunk B."/>
            <person name="Roos D."/>
            <person name="Caler E."/>
            <person name="Lorenzi H."/>
        </authorList>
    </citation>
    <scope>NUCLEOTIDE SEQUENCE [LARGE SCALE GENOMIC DNA]</scope>
    <source>
        <strain evidence="6">p89</strain>
    </source>
</reference>
<keyword evidence="3 5" id="KW-0418">Kinase</keyword>
<dbReference type="InterPro" id="IPR005522">
    <property type="entry name" value="IPK"/>
</dbReference>
<dbReference type="Pfam" id="PF03770">
    <property type="entry name" value="IPK"/>
    <property type="match status" value="1"/>
</dbReference>
<feature type="region of interest" description="Disordered" evidence="4">
    <location>
        <begin position="1191"/>
        <end position="1223"/>
    </location>
</feature>
<feature type="compositionally biased region" description="Basic and acidic residues" evidence="4">
    <location>
        <begin position="937"/>
        <end position="954"/>
    </location>
</feature>
<evidence type="ECO:0000313" key="6">
    <source>
        <dbReference type="Proteomes" id="UP000028828"/>
    </source>
</evidence>
<feature type="compositionally biased region" description="Basic and acidic residues" evidence="4">
    <location>
        <begin position="755"/>
        <end position="770"/>
    </location>
</feature>
<feature type="compositionally biased region" description="Low complexity" evidence="4">
    <location>
        <begin position="461"/>
        <end position="479"/>
    </location>
</feature>
<gene>
    <name evidence="5" type="ORF">TGP89_269060</name>
</gene>
<keyword evidence="2" id="KW-0808">Transferase</keyword>
<feature type="compositionally biased region" description="Low complexity" evidence="4">
    <location>
        <begin position="420"/>
        <end position="443"/>
    </location>
</feature>
<organism evidence="5 6">
    <name type="scientific">Toxoplasma gondii p89</name>
    <dbReference type="NCBI Taxonomy" id="943119"/>
    <lineage>
        <taxon>Eukaryota</taxon>
        <taxon>Sar</taxon>
        <taxon>Alveolata</taxon>
        <taxon>Apicomplexa</taxon>
        <taxon>Conoidasida</taxon>
        <taxon>Coccidia</taxon>
        <taxon>Eucoccidiorida</taxon>
        <taxon>Eimeriorina</taxon>
        <taxon>Sarcocystidae</taxon>
        <taxon>Toxoplasma</taxon>
    </lineage>
</organism>
<feature type="compositionally biased region" description="Basic and acidic residues" evidence="4">
    <location>
        <begin position="363"/>
        <end position="373"/>
    </location>
</feature>
<feature type="compositionally biased region" description="Basic and acidic residues" evidence="4">
    <location>
        <begin position="1191"/>
        <end position="1211"/>
    </location>
</feature>
<feature type="region of interest" description="Disordered" evidence="4">
    <location>
        <begin position="290"/>
        <end position="404"/>
    </location>
</feature>
<feature type="compositionally biased region" description="Low complexity" evidence="4">
    <location>
        <begin position="1079"/>
        <end position="1094"/>
    </location>
</feature>
<dbReference type="GO" id="GO:0016301">
    <property type="term" value="F:kinase activity"/>
    <property type="evidence" value="ECO:0007669"/>
    <property type="project" value="UniProtKB-KW"/>
</dbReference>
<evidence type="ECO:0000313" key="5">
    <source>
        <dbReference type="EMBL" id="KFG52428.1"/>
    </source>
</evidence>
<evidence type="ECO:0000256" key="4">
    <source>
        <dbReference type="SAM" id="MobiDB-lite"/>
    </source>
</evidence>
<feature type="compositionally biased region" description="Low complexity" evidence="4">
    <location>
        <begin position="855"/>
        <end position="882"/>
    </location>
</feature>
<feature type="compositionally biased region" description="Acidic residues" evidence="4">
    <location>
        <begin position="839"/>
        <end position="848"/>
    </location>
</feature>
<accession>A0A086L710</accession>
<evidence type="ECO:0000256" key="2">
    <source>
        <dbReference type="ARBA" id="ARBA00022679"/>
    </source>
</evidence>
<dbReference type="GO" id="GO:0032958">
    <property type="term" value="P:inositol phosphate biosynthetic process"/>
    <property type="evidence" value="ECO:0007669"/>
    <property type="project" value="InterPro"/>
</dbReference>
<dbReference type="Proteomes" id="UP000028828">
    <property type="component" value="Unassembled WGS sequence"/>
</dbReference>
<name>A0A086L710_TOXGO</name>
<dbReference type="VEuPathDB" id="ToxoDB:TGP89_269060"/>
<feature type="compositionally biased region" description="Polar residues" evidence="4">
    <location>
        <begin position="332"/>
        <end position="341"/>
    </location>
</feature>
<feature type="compositionally biased region" description="Low complexity" evidence="4">
    <location>
        <begin position="53"/>
        <end position="75"/>
    </location>
</feature>
<evidence type="ECO:0000256" key="3">
    <source>
        <dbReference type="ARBA" id="ARBA00022777"/>
    </source>
</evidence>
<dbReference type="EMBL" id="AEYI02000017">
    <property type="protein sequence ID" value="KFG52428.1"/>
    <property type="molecule type" value="Genomic_DNA"/>
</dbReference>
<feature type="region of interest" description="Disordered" evidence="4">
    <location>
        <begin position="1"/>
        <end position="122"/>
    </location>
</feature>
<dbReference type="Gene3D" id="3.30.470.160">
    <property type="entry name" value="Inositol polyphosphate kinase"/>
    <property type="match status" value="1"/>
</dbReference>
<protein>
    <submittedName>
        <fullName evidence="5">Inositol polyphosphate kinase</fullName>
    </submittedName>
</protein>
<feature type="compositionally biased region" description="Basic and acidic residues" evidence="4">
    <location>
        <begin position="80"/>
        <end position="117"/>
    </location>
</feature>
<feature type="compositionally biased region" description="Basic and acidic residues" evidence="4">
    <location>
        <begin position="299"/>
        <end position="327"/>
    </location>
</feature>
<dbReference type="InterPro" id="IPR038286">
    <property type="entry name" value="IPK_sf"/>
</dbReference>
<feature type="region of interest" description="Disordered" evidence="4">
    <location>
        <begin position="751"/>
        <end position="780"/>
    </location>
</feature>
<comment type="similarity">
    <text evidence="1">Belongs to the inositol phosphokinase (IPK) family.</text>
</comment>
<sequence>MRLSQQTTMTPAATATPRPETVGVSGHRTQRRQQGVSPRSPKSRLDREIPQILASSLPGCAASASSPAALEKSAAVAVSSHEHERDRRGSLEPRVQDTSRGVGDRATDLPRCRRLDSDTGGPRDNAVCDPGYACTTCEVKDYESGSSPSLFSFEFPSVSSAVSDSSSAVSFSSTAVASNGPSSFSSSSSFSVGCSSSSCSSAASPMSSSYSTLCPSSKIASFIVSPSSSSHSLISLQTAVASCDSLSDALPSAVAEARPPSVDACDGSSGDLLHAEASAASDGRCQRISFVKTKGVPEPAREEKAREARDEEIDDRRGRRSPQKFDGEVISQGRSLSSTSLRCRPSRVPSPSRHSPSPPSDQAEPRQNARAETQELSAGKFESDQASARELPRRLTSTPAYADDRKASSLLDAPAENKAPSLHSPPILSSCSSSSPRHASSASDQEARASRFSVGGRDSPRASPSSQSPGGSRSPRLPLPASCHLKSKSWLSSLGSAVQTSFVSPSFSCATTGEDEEMETEAPCTVSPPSLFARFADNFLPCFRKGPDRNRACSELVRHLQTGFAGKRRDFFAAAFWGPVPPVLLVPLELLCDPAAFAEQLFAFPSSRFARIPALVDAEGYLYRYVPEYNVRELEFFQLVQLAYDRVCAGWSSARPAHGSSEKCTGQEAVRRLAIENEMGDDQLSIVVESDRRDESPASPCRPHSASERLQGRPHGRLSRSAGSARHDAQEETPRPFESFADWTAEEQLEAQQNEVEKRQGTERQGRPTRAELAAQEDDGSPAAWVRRLVSKGRDAGAEVAQDVQRHLRRATSFFTTVSESFSRSGVSPPLFPSKESFEDSDADEEIVDCGATDLHSSASLSSPSSSPSSSRSASPLHSRASTDPRRKRRKGEAATGEQGNERDEAGAGGGERAVEEGEDEKEGVWGRVSAGRGRGRREDGKATRSDVEMDLKSEGSGSAADTRVAKAPAESWFSALPTHADFPLVGDRLDGLRSEVARRLSGLRSWTRPFQSEGASPQATGEAHGARENCLGLAHGPGDVVEPRSPRSLETRDDAAGSQGRQETQVREGATRNALFGPSHSSQSLSAPASPLSWHGREPQMEQQGCSFDERRPTAEPPVNGGPRDSASSATVADEPQDEARRLCLSLAFLKQNQLIPEFAGLARVRPGAVQLQDEQRRRLARVYAAEEARKSDLHEVEDRQGRRVAERPRTSATRQRPLPNPAFESSVDLAFSPFVFSPEALHACDDAREREEVGEPTTLWERLDDVREAGTRGCEEGIKRGGLLMLRLQFPLQQLSIPCVLQLKLGRSFLGSHAGDPAANVREVADSLDLTRRRVAVLQMRQRVKEAFFEAYEPETATKLLTNLSPADVGLGDAAPFLSVEQLQNLFKSWRQEEKIQTTAQASLAFRLTYATFTEKSSQSRVFDGVRRVTFDRFQCAGMDASQALELLHRFLSLHRQVASVCVAKLSALIEWLRHEPFFLFYSTSLFLFVDLSDPVSSADCRWTSFAHAVRRQGQNLHTPPHETNERTAPEERFLGRQRDRGYTRLDEVNAGVVEGLETIRQVARDCLWGA</sequence>
<evidence type="ECO:0000256" key="1">
    <source>
        <dbReference type="ARBA" id="ARBA00007374"/>
    </source>
</evidence>
<proteinExistence type="inferred from homology"/>